<proteinExistence type="predicted"/>
<protein>
    <submittedName>
        <fullName evidence="2">Beta-glycosyltransferase</fullName>
    </submittedName>
</protein>
<dbReference type="OrthoDB" id="9794124at2"/>
<dbReference type="EMBL" id="AJXZ01000038">
    <property type="protein sequence ID" value="EIM73469.1"/>
    <property type="molecule type" value="Genomic_DNA"/>
</dbReference>
<keyword evidence="2" id="KW-0808">Transferase</keyword>
<dbReference type="SUPFAM" id="SSF53448">
    <property type="entry name" value="Nucleotide-diphospho-sugar transferases"/>
    <property type="match status" value="1"/>
</dbReference>
<name>I5BV67_9HYPH</name>
<evidence type="ECO:0000259" key="1">
    <source>
        <dbReference type="Pfam" id="PF00535"/>
    </source>
</evidence>
<dbReference type="InterPro" id="IPR029044">
    <property type="entry name" value="Nucleotide-diphossugar_trans"/>
</dbReference>
<dbReference type="RefSeq" id="WP_007009318.1">
    <property type="nucleotide sequence ID" value="NZ_AJXZ01000038.1"/>
</dbReference>
<comment type="caution">
    <text evidence="2">The sequence shown here is derived from an EMBL/GenBank/DDBJ whole genome shotgun (WGS) entry which is preliminary data.</text>
</comment>
<dbReference type="AlphaFoldDB" id="I5BV67"/>
<reference evidence="2 3" key="1">
    <citation type="journal article" date="2012" name="J. Bacteriol.">
        <title>Genome Sequence of Nitratireductor aquibiodomus Strain RA22.</title>
        <authorList>
            <person name="Singh A."/>
            <person name="Jangir P.K."/>
            <person name="Kumari C."/>
            <person name="Sharma R."/>
        </authorList>
    </citation>
    <scope>NUCLEOTIDE SEQUENCE [LARGE SCALE GENOMIC DNA]</scope>
    <source>
        <strain evidence="2 3">RA22</strain>
    </source>
</reference>
<dbReference type="PANTHER" id="PTHR43685:SF11">
    <property type="entry name" value="GLYCOSYLTRANSFERASE TAGX-RELATED"/>
    <property type="match status" value="1"/>
</dbReference>
<dbReference type="Gene3D" id="3.90.550.10">
    <property type="entry name" value="Spore Coat Polysaccharide Biosynthesis Protein SpsA, Chain A"/>
    <property type="match status" value="1"/>
</dbReference>
<organism evidence="2 3">
    <name type="scientific">Nitratireductor aquibiodomus RA22</name>
    <dbReference type="NCBI Taxonomy" id="1189611"/>
    <lineage>
        <taxon>Bacteria</taxon>
        <taxon>Pseudomonadati</taxon>
        <taxon>Pseudomonadota</taxon>
        <taxon>Alphaproteobacteria</taxon>
        <taxon>Hyphomicrobiales</taxon>
        <taxon>Phyllobacteriaceae</taxon>
        <taxon>Nitratireductor</taxon>
    </lineage>
</organism>
<gene>
    <name evidence="2" type="ORF">A33O_14811</name>
</gene>
<dbReference type="PANTHER" id="PTHR43685">
    <property type="entry name" value="GLYCOSYLTRANSFERASE"/>
    <property type="match status" value="1"/>
</dbReference>
<feature type="domain" description="Glycosyltransferase 2-like" evidence="1">
    <location>
        <begin position="49"/>
        <end position="151"/>
    </location>
</feature>
<dbReference type="Pfam" id="PF00535">
    <property type="entry name" value="Glycos_transf_2"/>
    <property type="match status" value="1"/>
</dbReference>
<accession>I5BV67</accession>
<evidence type="ECO:0000313" key="2">
    <source>
        <dbReference type="EMBL" id="EIM73469.1"/>
    </source>
</evidence>
<dbReference type="GO" id="GO:0016740">
    <property type="term" value="F:transferase activity"/>
    <property type="evidence" value="ECO:0007669"/>
    <property type="project" value="UniProtKB-KW"/>
</dbReference>
<evidence type="ECO:0000313" key="3">
    <source>
        <dbReference type="Proteomes" id="UP000004622"/>
    </source>
</evidence>
<dbReference type="CDD" id="cd06433">
    <property type="entry name" value="GT_2_WfgS_like"/>
    <property type="match status" value="1"/>
</dbReference>
<sequence>MKRSFGQQIRSALGVRLGVFDQHSPVPLDALNLQVEIPCLEDLPGIAAVTPSFNQVEFVSRTVASVLSQNVRSLEYIVQDGMSTDGTTEILTGFSGRLKVFSEKDRGQADAINKGFSRTEAPIMAWLNSDDVWLPGALKRVAATFAARPDIDVLYGDRLIIDEHDNVIGAWVLPYHDETVVRIVDYIPQETLFWRRSAWERAGGYIDVNFDFALDWEFILRLLKTGSRFAHIPVFLGAFRCHQAQKTSTQFETRGREEVAKLRQVYNRDGFLMKKTAHARFLAAHRNAHSSAWASVSKRVV</sequence>
<dbReference type="InterPro" id="IPR001173">
    <property type="entry name" value="Glyco_trans_2-like"/>
</dbReference>
<dbReference type="Proteomes" id="UP000004622">
    <property type="component" value="Unassembled WGS sequence"/>
</dbReference>
<dbReference type="InterPro" id="IPR050834">
    <property type="entry name" value="Glycosyltransf_2"/>
</dbReference>